<reference evidence="2" key="1">
    <citation type="submission" date="2014-07" db="EMBL/GenBank/DDBJ databases">
        <title>Super-infection of Anaplasma marginale in Endemic Stable Areas of Mexico.</title>
        <authorList>
            <person name="Castaneda E.J."/>
            <person name="Ueti M.W."/>
            <person name="Palmer G.H."/>
            <person name="Mosqueda J.J."/>
            <person name="Camacho M."/>
        </authorList>
    </citation>
    <scope>NUCLEOTIDE SEQUENCE</scope>
    <source>
        <strain evidence="2">8536</strain>
    </source>
</reference>
<organism evidence="2">
    <name type="scientific">Anaplasma marginale</name>
    <dbReference type="NCBI Taxonomy" id="770"/>
    <lineage>
        <taxon>Bacteria</taxon>
        <taxon>Pseudomonadati</taxon>
        <taxon>Pseudomonadota</taxon>
        <taxon>Alphaproteobacteria</taxon>
        <taxon>Rickettsiales</taxon>
        <taxon>Anaplasmataceae</taxon>
        <taxon>Anaplasma</taxon>
    </lineage>
</organism>
<feature type="non-terminal residue" evidence="2">
    <location>
        <position position="73"/>
    </location>
</feature>
<dbReference type="EMBL" id="KM389064">
    <property type="protein sequence ID" value="AIW00014.1"/>
    <property type="molecule type" value="Genomic_DNA"/>
</dbReference>
<feature type="compositionally biased region" description="Polar residues" evidence="1">
    <location>
        <begin position="25"/>
        <end position="39"/>
    </location>
</feature>
<feature type="compositionally biased region" description="Polar residues" evidence="1">
    <location>
        <begin position="1"/>
        <end position="12"/>
    </location>
</feature>
<accession>A0A0A0RGW0</accession>
<dbReference type="AlphaFoldDB" id="A0A0A0RGW0"/>
<evidence type="ECO:0000256" key="1">
    <source>
        <dbReference type="SAM" id="MobiDB-lite"/>
    </source>
</evidence>
<protein>
    <submittedName>
        <fullName evidence="2">Major surface protein 2</fullName>
    </submittedName>
</protein>
<sequence length="73" mass="7169">DAIESATGTTNGDPVGKNVCRGTGADNSGNNCGPNDGNATTKISTVFNNEGTEAISSMDTTADGTSTSISLQG</sequence>
<reference evidence="2" key="2">
    <citation type="journal article" date="2015" name="PLoS ONE">
        <title>Association of Anaplasma marginale Strain Superinfection with Infection Prevalence within Tropical Regions.</title>
        <authorList>
            <person name="Castaneda-Ortiz E.J."/>
            <person name="Ueti M.W."/>
            <person name="Camacho-Nuez M."/>
            <person name="Mosqueda J.J."/>
            <person name="Mousel M.R."/>
            <person name="Johnson W.C."/>
            <person name="Palmer G.H."/>
        </authorList>
    </citation>
    <scope>NUCLEOTIDE SEQUENCE</scope>
    <source>
        <strain evidence="2">8536</strain>
    </source>
</reference>
<gene>
    <name evidence="2" type="primary">msp2</name>
</gene>
<proteinExistence type="predicted"/>
<feature type="non-terminal residue" evidence="2">
    <location>
        <position position="1"/>
    </location>
</feature>
<name>A0A0A0RGW0_ANAMA</name>
<evidence type="ECO:0000313" key="2">
    <source>
        <dbReference type="EMBL" id="AIW00014.1"/>
    </source>
</evidence>
<feature type="region of interest" description="Disordered" evidence="1">
    <location>
        <begin position="1"/>
        <end position="39"/>
    </location>
</feature>